<sequence>MKYNQNFKIMQITDKTLVIGVDIAKKIHYARAFDWRGIELDRTISFKANSTGFSEFMEWAKKTAEKNGKDKIIVGNEPTGHYWYTFAQALLVEGIMVVQVNPYHVKKAKELDDNSPSKSDRKDPKTIAMLVKDGRYQIPYIPTGKYAELRKANNLREEWLKKMWSIKNKMQRWLDTYFPEFLKVFSDWEGKAAIMTLERMCLPSKIVGHTAEEIVSIWREEIKRAVGIKRAQKLIAIANSSVGIKEGLKMAEYEMQLLLKEYLEVRKILDELEKHLEDIVLNIPGAERLLEVKGIGIKTVAGFLAEIGDITRFSHPKQIIKLAGLNLRENSSGKHKGETKITKRGRSRLRGILFRAILPLAAKNQEFNTLHKYYTTKKENPLKKKQSLIALCNKLIRIAYTLITMDVAYDPAKMMEDIHRNEILKAA</sequence>
<dbReference type="Pfam" id="PF02371">
    <property type="entry name" value="Transposase_20"/>
    <property type="match status" value="1"/>
</dbReference>
<gene>
    <name evidence="3" type="ORF">SAMN02745975_03912</name>
</gene>
<dbReference type="GO" id="GO:0006313">
    <property type="term" value="P:DNA transposition"/>
    <property type="evidence" value="ECO:0007669"/>
    <property type="project" value="InterPro"/>
</dbReference>
<reference evidence="4" key="1">
    <citation type="submission" date="2016-11" db="EMBL/GenBank/DDBJ databases">
        <authorList>
            <person name="Varghese N."/>
            <person name="Submissions S."/>
        </authorList>
    </citation>
    <scope>NUCLEOTIDE SEQUENCE [LARGE SCALE GENOMIC DNA]</scope>
    <source>
        <strain evidence="4">DSM 17957</strain>
    </source>
</reference>
<dbReference type="Pfam" id="PF01548">
    <property type="entry name" value="DEDD_Tnp_IS110"/>
    <property type="match status" value="1"/>
</dbReference>
<dbReference type="OrthoDB" id="9811278at2"/>
<dbReference type="RefSeq" id="WP_110942832.1">
    <property type="nucleotide sequence ID" value="NZ_FQZV01000109.1"/>
</dbReference>
<dbReference type="Proteomes" id="UP000184536">
    <property type="component" value="Unassembled WGS sequence"/>
</dbReference>
<keyword evidence="4" id="KW-1185">Reference proteome</keyword>
<dbReference type="STRING" id="1121919.SAMN02745975_03912"/>
<dbReference type="AlphaFoldDB" id="A0A1M6QSL3"/>
<dbReference type="InterPro" id="IPR002525">
    <property type="entry name" value="Transp_IS110-like_N"/>
</dbReference>
<accession>A0A1M6QSL3</accession>
<dbReference type="PANTHER" id="PTHR33055:SF13">
    <property type="entry name" value="TRANSPOSASE"/>
    <property type="match status" value="1"/>
</dbReference>
<dbReference type="NCBIfam" id="NF033542">
    <property type="entry name" value="transpos_IS110"/>
    <property type="match status" value="1"/>
</dbReference>
<dbReference type="GO" id="GO:0004803">
    <property type="term" value="F:transposase activity"/>
    <property type="evidence" value="ECO:0007669"/>
    <property type="project" value="InterPro"/>
</dbReference>
<protein>
    <submittedName>
        <fullName evidence="3">Transposase</fullName>
    </submittedName>
</protein>
<evidence type="ECO:0000259" key="2">
    <source>
        <dbReference type="Pfam" id="PF02371"/>
    </source>
</evidence>
<evidence type="ECO:0000313" key="3">
    <source>
        <dbReference type="EMBL" id="SHK23204.1"/>
    </source>
</evidence>
<dbReference type="EMBL" id="FQZV01000109">
    <property type="protein sequence ID" value="SHK23204.1"/>
    <property type="molecule type" value="Genomic_DNA"/>
</dbReference>
<proteinExistence type="predicted"/>
<dbReference type="PANTHER" id="PTHR33055">
    <property type="entry name" value="TRANSPOSASE FOR INSERTION SEQUENCE ELEMENT IS1111A"/>
    <property type="match status" value="1"/>
</dbReference>
<dbReference type="InterPro" id="IPR003346">
    <property type="entry name" value="Transposase_20"/>
</dbReference>
<organism evidence="3 4">
    <name type="scientific">Geosporobacter subterraneus DSM 17957</name>
    <dbReference type="NCBI Taxonomy" id="1121919"/>
    <lineage>
        <taxon>Bacteria</taxon>
        <taxon>Bacillati</taxon>
        <taxon>Bacillota</taxon>
        <taxon>Clostridia</taxon>
        <taxon>Peptostreptococcales</taxon>
        <taxon>Thermotaleaceae</taxon>
        <taxon>Geosporobacter</taxon>
    </lineage>
</organism>
<evidence type="ECO:0000259" key="1">
    <source>
        <dbReference type="Pfam" id="PF01548"/>
    </source>
</evidence>
<feature type="domain" description="Transposase IS116/IS110/IS902 C-terminal" evidence="2">
    <location>
        <begin position="286"/>
        <end position="371"/>
    </location>
</feature>
<feature type="domain" description="Transposase IS110-like N-terminal" evidence="1">
    <location>
        <begin position="19"/>
        <end position="179"/>
    </location>
</feature>
<dbReference type="InterPro" id="IPR047650">
    <property type="entry name" value="Transpos_IS110"/>
</dbReference>
<dbReference type="GO" id="GO:0003677">
    <property type="term" value="F:DNA binding"/>
    <property type="evidence" value="ECO:0007669"/>
    <property type="project" value="InterPro"/>
</dbReference>
<name>A0A1M6QSL3_9FIRM</name>
<evidence type="ECO:0000313" key="4">
    <source>
        <dbReference type="Proteomes" id="UP000184536"/>
    </source>
</evidence>